<evidence type="ECO:0000313" key="2">
    <source>
        <dbReference type="EMBL" id="QJE73871.1"/>
    </source>
</evidence>
<dbReference type="NCBIfam" id="TIGR02607">
    <property type="entry name" value="antidote_HigA"/>
    <property type="match status" value="1"/>
</dbReference>
<protein>
    <submittedName>
        <fullName evidence="2">HigA family addiction module antidote protein</fullName>
    </submittedName>
</protein>
<dbReference type="GO" id="GO:0003677">
    <property type="term" value="F:DNA binding"/>
    <property type="evidence" value="ECO:0007669"/>
    <property type="project" value="UniProtKB-KW"/>
</dbReference>
<dbReference type="Proteomes" id="UP000501891">
    <property type="component" value="Chromosome"/>
</dbReference>
<dbReference type="EMBL" id="CP051775">
    <property type="protein sequence ID" value="QJE73871.1"/>
    <property type="molecule type" value="Genomic_DNA"/>
</dbReference>
<dbReference type="KEGG" id="acru:HHL28_12895"/>
<accession>A0A858R928</accession>
<dbReference type="InterPro" id="IPR013430">
    <property type="entry name" value="Toxin_antidote_HigA"/>
</dbReference>
<proteinExistence type="predicted"/>
<evidence type="ECO:0000313" key="3">
    <source>
        <dbReference type="Proteomes" id="UP000501891"/>
    </source>
</evidence>
<dbReference type="AlphaFoldDB" id="A0A858R928"/>
<dbReference type="InterPro" id="IPR010982">
    <property type="entry name" value="Lambda_DNA-bd_dom_sf"/>
</dbReference>
<keyword evidence="1" id="KW-0238">DNA-binding</keyword>
<sequence length="97" mass="10556">MIGPTPPIHPGEILTEEFLKPMGLTASALARTCKASRTRIERFALGQTPVTGDLALRLGRVFRTGPEFWMNLQALHDLTEVAAIVHDLDGIEPLVPA</sequence>
<dbReference type="CDD" id="cd00093">
    <property type="entry name" value="HTH_XRE"/>
    <property type="match status" value="1"/>
</dbReference>
<dbReference type="Gene3D" id="1.10.260.40">
    <property type="entry name" value="lambda repressor-like DNA-binding domains"/>
    <property type="match status" value="1"/>
</dbReference>
<gene>
    <name evidence="2" type="ORF">HHL28_12895</name>
</gene>
<evidence type="ECO:0000256" key="1">
    <source>
        <dbReference type="ARBA" id="ARBA00023125"/>
    </source>
</evidence>
<keyword evidence="3" id="KW-1185">Reference proteome</keyword>
<dbReference type="PANTHER" id="PTHR36924:SF1">
    <property type="entry name" value="ANTITOXIN HIGA-1"/>
    <property type="match status" value="1"/>
</dbReference>
<organism evidence="2 3">
    <name type="scientific">Aerophototrophica crusticola</name>
    <dbReference type="NCBI Taxonomy" id="1709002"/>
    <lineage>
        <taxon>Bacteria</taxon>
        <taxon>Pseudomonadati</taxon>
        <taxon>Pseudomonadota</taxon>
        <taxon>Alphaproteobacteria</taxon>
        <taxon>Rhodospirillales</taxon>
        <taxon>Rhodospirillaceae</taxon>
        <taxon>Aerophototrophica</taxon>
    </lineage>
</organism>
<name>A0A858R928_9PROT</name>
<dbReference type="SUPFAM" id="SSF47413">
    <property type="entry name" value="lambda repressor-like DNA-binding domains"/>
    <property type="match status" value="1"/>
</dbReference>
<reference evidence="2" key="1">
    <citation type="submission" date="2020-04" db="EMBL/GenBank/DDBJ databases">
        <title>A desert anoxygenic phototrophic bacterium fixes CO2 using RubisCO under aerobic conditions.</title>
        <authorList>
            <person name="Tang K."/>
        </authorList>
    </citation>
    <scope>NUCLEOTIDE SEQUENCE [LARGE SCALE GENOMIC DNA]</scope>
    <source>
        <strain evidence="2">MIMtkB3</strain>
    </source>
</reference>
<dbReference type="InterPro" id="IPR001387">
    <property type="entry name" value="Cro/C1-type_HTH"/>
</dbReference>
<dbReference type="PANTHER" id="PTHR36924">
    <property type="entry name" value="ANTITOXIN HIGA-1"/>
    <property type="match status" value="1"/>
</dbReference>